<keyword evidence="1" id="KW-0378">Hydrolase</keyword>
<dbReference type="Gene3D" id="3.30.70.270">
    <property type="match status" value="1"/>
</dbReference>
<feature type="region of interest" description="Disordered" evidence="2">
    <location>
        <begin position="52"/>
        <end position="106"/>
    </location>
</feature>
<accession>A0A7I4Z344</accession>
<feature type="compositionally biased region" description="Basic and acidic residues" evidence="2">
    <location>
        <begin position="52"/>
        <end position="78"/>
    </location>
</feature>
<evidence type="ECO:0000313" key="4">
    <source>
        <dbReference type="Proteomes" id="UP000025227"/>
    </source>
</evidence>
<evidence type="ECO:0000259" key="3">
    <source>
        <dbReference type="PROSITE" id="PS50175"/>
    </source>
</evidence>
<reference evidence="5" key="1">
    <citation type="submission" date="2020-12" db="UniProtKB">
        <authorList>
            <consortium name="WormBaseParasite"/>
        </authorList>
    </citation>
    <scope>IDENTIFICATION</scope>
    <source>
        <strain evidence="5">MHco3</strain>
    </source>
</reference>
<dbReference type="Pfam" id="PF05380">
    <property type="entry name" value="Peptidase_A17"/>
    <property type="match status" value="1"/>
</dbReference>
<dbReference type="SUPFAM" id="SSF56672">
    <property type="entry name" value="DNA/RNA polymerases"/>
    <property type="match status" value="1"/>
</dbReference>
<dbReference type="InterPro" id="IPR008042">
    <property type="entry name" value="Retrotrans_Pao"/>
</dbReference>
<dbReference type="WBParaSite" id="HCON_00176510-00001">
    <property type="protein sequence ID" value="HCON_00176510-00001"/>
    <property type="gene ID" value="HCON_00176510"/>
</dbReference>
<dbReference type="PANTHER" id="PTHR47331:SF5">
    <property type="entry name" value="RIBONUCLEASE H"/>
    <property type="match status" value="1"/>
</dbReference>
<dbReference type="Gene3D" id="2.40.70.10">
    <property type="entry name" value="Acid Proteases"/>
    <property type="match status" value="1"/>
</dbReference>
<dbReference type="Pfam" id="PF00078">
    <property type="entry name" value="RVT_1"/>
    <property type="match status" value="1"/>
</dbReference>
<dbReference type="PROSITE" id="PS50175">
    <property type="entry name" value="ASP_PROT_RETROV"/>
    <property type="match status" value="1"/>
</dbReference>
<evidence type="ECO:0000313" key="5">
    <source>
        <dbReference type="WBParaSite" id="HCON_00176510-00001"/>
    </source>
</evidence>
<dbReference type="PANTHER" id="PTHR47331">
    <property type="entry name" value="PHD-TYPE DOMAIN-CONTAINING PROTEIN"/>
    <property type="match status" value="1"/>
</dbReference>
<protein>
    <submittedName>
        <fullName evidence="5">Peptidase A2 domain-containing protein</fullName>
    </submittedName>
</protein>
<organism evidence="4 5">
    <name type="scientific">Haemonchus contortus</name>
    <name type="common">Barber pole worm</name>
    <dbReference type="NCBI Taxonomy" id="6289"/>
    <lineage>
        <taxon>Eukaryota</taxon>
        <taxon>Metazoa</taxon>
        <taxon>Ecdysozoa</taxon>
        <taxon>Nematoda</taxon>
        <taxon>Chromadorea</taxon>
        <taxon>Rhabditida</taxon>
        <taxon>Rhabditina</taxon>
        <taxon>Rhabditomorpha</taxon>
        <taxon>Strongyloidea</taxon>
        <taxon>Trichostrongylidae</taxon>
        <taxon>Haemonchus</taxon>
    </lineage>
</organism>
<dbReference type="GO" id="GO:0004190">
    <property type="term" value="F:aspartic-type endopeptidase activity"/>
    <property type="evidence" value="ECO:0007669"/>
    <property type="project" value="InterPro"/>
</dbReference>
<feature type="domain" description="Peptidase A2" evidence="3">
    <location>
        <begin position="150"/>
        <end position="234"/>
    </location>
</feature>
<dbReference type="AlphaFoldDB" id="A0A7I4Z344"/>
<sequence>MSDGYGSKPSSKNHKRRKQMLEVLFLESQQLRLPTSRLSPCGQKHHMSLCVKKDDNVTTGQKDSRNNNQRDVRKEHPSRSQGTQGRSHDNLQRNQNGVAYPNDLSNNNAQLRTEDTVSLAKQQIQANSQLVLMTAEGNMWSFKKQVYEKVLFFFDSGAQKSIIKEEVAEQSSLPKLRTEVCTMSGIGGHVENFESHVLTLKVSSAYGDELEMKILTKPILTNGFPSVKLTETDIDFLKENNICLSNSNLRGEIQTLHIPIGLDYYHELISGQNHSMKTPSGLHIARTIFGPTIYGRGSLPAENICSSSFHATTALHEQSEQTMLRKMFELEGLGITEEECHNDDRIHKYLEQYSKTILFENGHVKAPFPLKENVVQLEDNYSVAIRRLESLQHTLQQSSDQRKWYSQIIGKYVDEGTIESFSEAEPGAVGTYYMPHSGVWRPNKKVPLRIVFDASSKRKGKLLLNDVIHKGESFINKIHDILITSRRGNIVLMCDIEAAFTQIRLVEPHEDLCRFLWVKNIHLPPTRGNLIHYRFRRLPLGVTASPSILNMALASYLNGHASPLANEIADHLYVDNIMMMANTVEEALCKYHQSKELSAKIGMNLREYISNSYEVNSAIPKEDRLETDCLKVLGVNYDTATDTYRVRTNFRLADKLTKKDIVSQINSVYDPIGLAGPLLVQLKSLMREVFDQRVDWKTYLDSVTCHEWNQLCSEITNATISVPRSLNTIS</sequence>
<dbReference type="InterPro" id="IPR001995">
    <property type="entry name" value="Peptidase_A2_cat"/>
</dbReference>
<dbReference type="GO" id="GO:0006508">
    <property type="term" value="P:proteolysis"/>
    <property type="evidence" value="ECO:0007669"/>
    <property type="project" value="InterPro"/>
</dbReference>
<feature type="compositionally biased region" description="Polar residues" evidence="2">
    <location>
        <begin position="92"/>
        <end position="106"/>
    </location>
</feature>
<keyword evidence="4" id="KW-1185">Reference proteome</keyword>
<dbReference type="OMA" id="CHDECIT"/>
<dbReference type="Gene3D" id="3.10.10.10">
    <property type="entry name" value="HIV Type 1 Reverse Transcriptase, subunit A, domain 1"/>
    <property type="match status" value="1"/>
</dbReference>
<dbReference type="Proteomes" id="UP000025227">
    <property type="component" value="Unplaced"/>
</dbReference>
<evidence type="ECO:0000256" key="1">
    <source>
        <dbReference type="ARBA" id="ARBA00022801"/>
    </source>
</evidence>
<evidence type="ECO:0000256" key="2">
    <source>
        <dbReference type="SAM" id="MobiDB-lite"/>
    </source>
</evidence>
<dbReference type="InterPro" id="IPR043502">
    <property type="entry name" value="DNA/RNA_pol_sf"/>
</dbReference>
<dbReference type="InterPro" id="IPR021109">
    <property type="entry name" value="Peptidase_aspartic_dom_sf"/>
</dbReference>
<name>A0A7I4Z344_HAECO</name>
<dbReference type="InterPro" id="IPR043128">
    <property type="entry name" value="Rev_trsase/Diguanyl_cyclase"/>
</dbReference>
<dbReference type="InterPro" id="IPR000477">
    <property type="entry name" value="RT_dom"/>
</dbReference>
<proteinExistence type="predicted"/>
<dbReference type="OrthoDB" id="5875692at2759"/>